<protein>
    <submittedName>
        <fullName evidence="2">FMN reductase</fullName>
    </submittedName>
</protein>
<dbReference type="SUPFAM" id="SSF52218">
    <property type="entry name" value="Flavoproteins"/>
    <property type="match status" value="1"/>
</dbReference>
<keyword evidence="3" id="KW-1185">Reference proteome</keyword>
<dbReference type="InterPro" id="IPR050712">
    <property type="entry name" value="NAD(P)H-dep_reductase"/>
</dbReference>
<evidence type="ECO:0000313" key="3">
    <source>
        <dbReference type="Proteomes" id="UP001156903"/>
    </source>
</evidence>
<dbReference type="InterPro" id="IPR029039">
    <property type="entry name" value="Flavoprotein-like_sf"/>
</dbReference>
<organism evidence="2 3">
    <name type="scientific">Hydrogenophaga electricum</name>
    <dbReference type="NCBI Taxonomy" id="1230953"/>
    <lineage>
        <taxon>Bacteria</taxon>
        <taxon>Pseudomonadati</taxon>
        <taxon>Pseudomonadota</taxon>
        <taxon>Betaproteobacteria</taxon>
        <taxon>Burkholderiales</taxon>
        <taxon>Comamonadaceae</taxon>
        <taxon>Hydrogenophaga</taxon>
    </lineage>
</organism>
<evidence type="ECO:0000313" key="2">
    <source>
        <dbReference type="EMBL" id="GLS14776.1"/>
    </source>
</evidence>
<accession>A0ABQ6C3F3</accession>
<gene>
    <name evidence="2" type="ORF">GCM10007935_22080</name>
</gene>
<proteinExistence type="predicted"/>
<dbReference type="PANTHER" id="PTHR30543">
    <property type="entry name" value="CHROMATE REDUCTASE"/>
    <property type="match status" value="1"/>
</dbReference>
<dbReference type="RefSeq" id="WP_284307837.1">
    <property type="nucleotide sequence ID" value="NZ_BSPB01000015.1"/>
</dbReference>
<dbReference type="EMBL" id="BSPB01000015">
    <property type="protein sequence ID" value="GLS14776.1"/>
    <property type="molecule type" value="Genomic_DNA"/>
</dbReference>
<dbReference type="Proteomes" id="UP001156903">
    <property type="component" value="Unassembled WGS sequence"/>
</dbReference>
<dbReference type="PANTHER" id="PTHR30543:SF21">
    <property type="entry name" value="NAD(P)H-DEPENDENT FMN REDUCTASE LOT6"/>
    <property type="match status" value="1"/>
</dbReference>
<dbReference type="Pfam" id="PF03358">
    <property type="entry name" value="FMN_red"/>
    <property type="match status" value="1"/>
</dbReference>
<dbReference type="InterPro" id="IPR005025">
    <property type="entry name" value="FMN_Rdtase-like_dom"/>
</dbReference>
<sequence length="196" mass="20599">MNTPTPLLVFSGSTRADSLNRKLAKATADLATAAGAQVTLLDLSDFDLPIYNGDLEAQGTPADVIRFKQTLHAHPAWIISTPEYNGGYPALLKNALDWASRPVTGNDEWANGLKPFAGKVVGLLAASPGGLGGISSLSHLTPMLMKLQCWTTPKQFALAKAHEAFDANGQLASAGARQGVQAVIDQVLWAAPRLAA</sequence>
<name>A0ABQ6C3F3_9BURK</name>
<dbReference type="Gene3D" id="3.40.50.360">
    <property type="match status" value="1"/>
</dbReference>
<reference evidence="3" key="1">
    <citation type="journal article" date="2019" name="Int. J. Syst. Evol. Microbiol.">
        <title>The Global Catalogue of Microorganisms (GCM) 10K type strain sequencing project: providing services to taxonomists for standard genome sequencing and annotation.</title>
        <authorList>
            <consortium name="The Broad Institute Genomics Platform"/>
            <consortium name="The Broad Institute Genome Sequencing Center for Infectious Disease"/>
            <person name="Wu L."/>
            <person name="Ma J."/>
        </authorList>
    </citation>
    <scope>NUCLEOTIDE SEQUENCE [LARGE SCALE GENOMIC DNA]</scope>
    <source>
        <strain evidence="3">NBRC 109341</strain>
    </source>
</reference>
<evidence type="ECO:0000259" key="1">
    <source>
        <dbReference type="Pfam" id="PF03358"/>
    </source>
</evidence>
<comment type="caution">
    <text evidence="2">The sequence shown here is derived from an EMBL/GenBank/DDBJ whole genome shotgun (WGS) entry which is preliminary data.</text>
</comment>
<feature type="domain" description="NADPH-dependent FMN reductase-like" evidence="1">
    <location>
        <begin position="7"/>
        <end position="162"/>
    </location>
</feature>